<dbReference type="RefSeq" id="WP_345411485.1">
    <property type="nucleotide sequence ID" value="NZ_BAABGT010000002.1"/>
</dbReference>
<dbReference type="InterPro" id="IPR049832">
    <property type="entry name" value="BREX_PglW"/>
</dbReference>
<keyword evidence="11" id="KW-1185">Reference proteome</keyword>
<dbReference type="PANTHER" id="PTHR43289:SF6">
    <property type="entry name" value="SERINE_THREONINE-PROTEIN KINASE NEKL-3"/>
    <property type="match status" value="1"/>
</dbReference>
<name>A0ABP8RDI6_9PSEU</name>
<protein>
    <recommendedName>
        <fullName evidence="1">non-specific serine/threonine protein kinase</fullName>
        <ecNumber evidence="1">2.7.11.1</ecNumber>
    </recommendedName>
</protein>
<feature type="domain" description="NERD" evidence="9">
    <location>
        <begin position="14"/>
        <end position="128"/>
    </location>
</feature>
<keyword evidence="6 7" id="KW-0067">ATP-binding</keyword>
<evidence type="ECO:0000259" key="9">
    <source>
        <dbReference type="PROSITE" id="PS50965"/>
    </source>
</evidence>
<dbReference type="PROSITE" id="PS50965">
    <property type="entry name" value="NERD"/>
    <property type="match status" value="1"/>
</dbReference>
<accession>A0ABP8RDI6</accession>
<evidence type="ECO:0000256" key="5">
    <source>
        <dbReference type="ARBA" id="ARBA00022777"/>
    </source>
</evidence>
<dbReference type="SMART" id="SM00220">
    <property type="entry name" value="S_TKc"/>
    <property type="match status" value="1"/>
</dbReference>
<keyword evidence="5 10" id="KW-0418">Kinase</keyword>
<dbReference type="InterPro" id="IPR011528">
    <property type="entry name" value="NERD"/>
</dbReference>
<proteinExistence type="predicted"/>
<evidence type="ECO:0000256" key="6">
    <source>
        <dbReference type="ARBA" id="ARBA00022840"/>
    </source>
</evidence>
<feature type="domain" description="Protein kinase" evidence="8">
    <location>
        <begin position="510"/>
        <end position="762"/>
    </location>
</feature>
<evidence type="ECO:0000259" key="8">
    <source>
        <dbReference type="PROSITE" id="PS50011"/>
    </source>
</evidence>
<evidence type="ECO:0000256" key="7">
    <source>
        <dbReference type="PROSITE-ProRule" id="PRU10141"/>
    </source>
</evidence>
<keyword evidence="3" id="KW-0808">Transferase</keyword>
<dbReference type="SUPFAM" id="SSF56112">
    <property type="entry name" value="Protein kinase-like (PK-like)"/>
    <property type="match status" value="2"/>
</dbReference>
<evidence type="ECO:0000313" key="10">
    <source>
        <dbReference type="EMBL" id="GAA4535324.1"/>
    </source>
</evidence>
<keyword evidence="4 7" id="KW-0547">Nucleotide-binding</keyword>
<dbReference type="Pfam" id="PF08378">
    <property type="entry name" value="NERD"/>
    <property type="match status" value="1"/>
</dbReference>
<dbReference type="Gene3D" id="1.10.510.10">
    <property type="entry name" value="Transferase(Phosphotransferase) domain 1"/>
    <property type="match status" value="2"/>
</dbReference>
<evidence type="ECO:0000313" key="11">
    <source>
        <dbReference type="Proteomes" id="UP001501598"/>
    </source>
</evidence>
<dbReference type="EC" id="2.7.11.1" evidence="1"/>
<feature type="binding site" evidence="7">
    <location>
        <position position="537"/>
    </location>
    <ligand>
        <name>ATP</name>
        <dbReference type="ChEBI" id="CHEBI:30616"/>
    </ligand>
</feature>
<dbReference type="PROSITE" id="PS00107">
    <property type="entry name" value="PROTEIN_KINASE_ATP"/>
    <property type="match status" value="1"/>
</dbReference>
<gene>
    <name evidence="10" type="primary">pglW</name>
    <name evidence="10" type="ORF">GCM10023175_00760</name>
</gene>
<organism evidence="10 11">
    <name type="scientific">Pseudonocardia xishanensis</name>
    <dbReference type="NCBI Taxonomy" id="630995"/>
    <lineage>
        <taxon>Bacteria</taxon>
        <taxon>Bacillati</taxon>
        <taxon>Actinomycetota</taxon>
        <taxon>Actinomycetes</taxon>
        <taxon>Pseudonocardiales</taxon>
        <taxon>Pseudonocardiaceae</taxon>
        <taxon>Pseudonocardia</taxon>
    </lineage>
</organism>
<dbReference type="GO" id="GO:0016301">
    <property type="term" value="F:kinase activity"/>
    <property type="evidence" value="ECO:0007669"/>
    <property type="project" value="UniProtKB-KW"/>
</dbReference>
<reference evidence="11" key="1">
    <citation type="journal article" date="2019" name="Int. J. Syst. Evol. Microbiol.">
        <title>The Global Catalogue of Microorganisms (GCM) 10K type strain sequencing project: providing services to taxonomists for standard genome sequencing and annotation.</title>
        <authorList>
            <consortium name="The Broad Institute Genomics Platform"/>
            <consortium name="The Broad Institute Genome Sequencing Center for Infectious Disease"/>
            <person name="Wu L."/>
            <person name="Ma J."/>
        </authorList>
    </citation>
    <scope>NUCLEOTIDE SEQUENCE [LARGE SCALE GENOMIC DNA]</scope>
    <source>
        <strain evidence="11">JCM 17906</strain>
    </source>
</reference>
<dbReference type="InterPro" id="IPR017441">
    <property type="entry name" value="Protein_kinase_ATP_BS"/>
</dbReference>
<evidence type="ECO:0000256" key="1">
    <source>
        <dbReference type="ARBA" id="ARBA00012513"/>
    </source>
</evidence>
<dbReference type="InterPro" id="IPR000719">
    <property type="entry name" value="Prot_kinase_dom"/>
</dbReference>
<keyword evidence="2" id="KW-0723">Serine/threonine-protein kinase</keyword>
<comment type="caution">
    <text evidence="10">The sequence shown here is derived from an EMBL/GenBank/DDBJ whole genome shotgun (WGS) entry which is preliminary data.</text>
</comment>
<dbReference type="Pfam" id="PF00069">
    <property type="entry name" value="Pkinase"/>
    <property type="match status" value="2"/>
</dbReference>
<dbReference type="PROSITE" id="PS50011">
    <property type="entry name" value="PROTEIN_KINASE_DOM"/>
    <property type="match status" value="2"/>
</dbReference>
<dbReference type="InterPro" id="IPR011009">
    <property type="entry name" value="Kinase-like_dom_sf"/>
</dbReference>
<dbReference type="PANTHER" id="PTHR43289">
    <property type="entry name" value="MITOGEN-ACTIVATED PROTEIN KINASE KINASE KINASE 20-RELATED"/>
    <property type="match status" value="1"/>
</dbReference>
<sequence>MEANSSRWHEITPSSFAHEQAALRYVRDLLPDRPAVQAWSNFTFVSDQGHLREVDLLVLTETGLHLVEIKNFRGRLSNRGSTWALSGGRTFDNPLPLADQKAKELKSLLARAAAKDRGIRIPYVSSAVFLAEPGMQCELDDAQRHHLYAPDNAKNDLPRLGADLLLAAPRHQPPQAEFVRSLGRLLKKVGIHRTKKSVTVGPWQIDPRPYDSGPTWQDHHASREDIAGAYRRIRVYLYERESDREARDSVRHAAEREFQAAAGIDHPGLLVPRDLLDHEMGPALVIEQHKDAERLDHFMAGKGAALDLPARLRLVRQLAEAVGYAHNRRLVHRALSPRAVIVEPGAEGWADARVRVGEWQSAARGLSSSSTSNRVVPTTHAARHVEAAAAAYLAPEFAEDADGTVAIDIFGLGATAYLILTGQAPADSRAGLGERLKQEDGLNPSAVVESLPNDLNVTIALATSPRVGDRFADVEDFLQHLDDAIADALPADEGVDPLDAQAGTELPDGYLVTRVLGTGATARAFLVERDGLRSVLKVGRSAKAEQRLDEEAKALEDLRHDHLVVLRRGVFALGSRHAIEIDYAGDESLAQLLKKEGIQLPDQLQSFGEQLLDAVDYLHGKGTFHRDIKPDNLGVRRPAKKAPLLVLFDFSLAGAAADDSIAGTRGYRDPFLGSDRRPVFDEAGDLYSVAATLHEMASLELPTWGDDGTDAQYVDEPTISSEIFAASLRESLTTFFRRALHRDADKRFGSAVAMRKAWSALFTAMDEESPARTSHTETDDPQERLDEAAADATANTALDAAGLSQRAVTVAQRLGADTVGELVAVPTRMLWKARGLSRATRLELVNRASYWRKRLPVAADEPGDAAESRGAGLDGIATRLLPPAGGRGKVTPRETARMLLGLPDGNGELPESRWPSHTDLAATLGREAEELQRLTQKRRIAWLADETVTGIREQLATHLRGRNRVAEASELVEHLLLTRGCDREDDPARRRACGYAVLRAAVEADSVAEEQTFATRRHGERVLVALQVTEDESFDTPNDAELLDMAVALGEEAVRLAAADPLPTPVAVVRALEIVAKRHEQVPAEQRLVQLAAAATTGVLTNARLELFPVDLDPVRALRLSQAGAGVPPDGLTPEALGRRVAARFPGIRPLPDGPDLAKLLNDAGFELHWTGERYAPPSTAEELSSSQTGVSIGGVVPVVSVGESGPDDRLQYALRQGGARVVTFRRSRWAPTSVHIAAVTGAEVVDASAAFVRTLRAVAAERRIPDFGVVLRADAPDADARAQGNLGRLVGEAWERLDQEWAQADVLVLDDLTAFARHDAGTALLNRLLDAARRGGRERGPRVLVLLVAAANEQDAPRIGDQAVGLVTSEEWIVAPSSWAAATSAA</sequence>
<dbReference type="EMBL" id="BAABGT010000002">
    <property type="protein sequence ID" value="GAA4535324.1"/>
    <property type="molecule type" value="Genomic_DNA"/>
</dbReference>
<evidence type="ECO:0000256" key="2">
    <source>
        <dbReference type="ARBA" id="ARBA00022527"/>
    </source>
</evidence>
<evidence type="ECO:0000256" key="3">
    <source>
        <dbReference type="ARBA" id="ARBA00022679"/>
    </source>
</evidence>
<dbReference type="Proteomes" id="UP001501598">
    <property type="component" value="Unassembled WGS sequence"/>
</dbReference>
<evidence type="ECO:0000256" key="4">
    <source>
        <dbReference type="ARBA" id="ARBA00022741"/>
    </source>
</evidence>
<dbReference type="NCBIfam" id="NF033442">
    <property type="entry name" value="BREX_PglW"/>
    <property type="match status" value="1"/>
</dbReference>
<feature type="domain" description="Protein kinase" evidence="8">
    <location>
        <begin position="204"/>
        <end position="511"/>
    </location>
</feature>